<feature type="transmembrane region" description="Helical" evidence="1">
    <location>
        <begin position="62"/>
        <end position="81"/>
    </location>
</feature>
<reference evidence="2 3" key="1">
    <citation type="journal article" date="2021" name="Commun. Biol.">
        <title>The genome of Shorea leprosula (Dipterocarpaceae) highlights the ecological relevance of drought in aseasonal tropical rainforests.</title>
        <authorList>
            <person name="Ng K.K.S."/>
            <person name="Kobayashi M.J."/>
            <person name="Fawcett J.A."/>
            <person name="Hatakeyama M."/>
            <person name="Paape T."/>
            <person name="Ng C.H."/>
            <person name="Ang C.C."/>
            <person name="Tnah L.H."/>
            <person name="Lee C.T."/>
            <person name="Nishiyama T."/>
            <person name="Sese J."/>
            <person name="O'Brien M.J."/>
            <person name="Copetti D."/>
            <person name="Mohd Noor M.I."/>
            <person name="Ong R.C."/>
            <person name="Putra M."/>
            <person name="Sireger I.Z."/>
            <person name="Indrioko S."/>
            <person name="Kosugi Y."/>
            <person name="Izuno A."/>
            <person name="Isagi Y."/>
            <person name="Lee S.L."/>
            <person name="Shimizu K.K."/>
        </authorList>
    </citation>
    <scope>NUCLEOTIDE SEQUENCE [LARGE SCALE GENOMIC DNA]</scope>
    <source>
        <strain evidence="2">214</strain>
    </source>
</reference>
<keyword evidence="3" id="KW-1185">Reference proteome</keyword>
<comment type="caution">
    <text evidence="2">The sequence shown here is derived from an EMBL/GenBank/DDBJ whole genome shotgun (WGS) entry which is preliminary data.</text>
</comment>
<keyword evidence="1" id="KW-0472">Membrane</keyword>
<dbReference type="AlphaFoldDB" id="A0AAV5IYQ5"/>
<keyword evidence="1" id="KW-0812">Transmembrane</keyword>
<keyword evidence="1" id="KW-1133">Transmembrane helix</keyword>
<accession>A0AAV5IYQ5</accession>
<proteinExistence type="predicted"/>
<evidence type="ECO:0000256" key="1">
    <source>
        <dbReference type="SAM" id="Phobius"/>
    </source>
</evidence>
<name>A0AAV5IYQ5_9ROSI</name>
<evidence type="ECO:0000313" key="2">
    <source>
        <dbReference type="EMBL" id="GKV03294.1"/>
    </source>
</evidence>
<protein>
    <submittedName>
        <fullName evidence="2">Uncharacterized protein</fullName>
    </submittedName>
</protein>
<dbReference type="Proteomes" id="UP001054252">
    <property type="component" value="Unassembled WGS sequence"/>
</dbReference>
<gene>
    <name evidence="2" type="ORF">SLEP1_g15624</name>
</gene>
<organism evidence="2 3">
    <name type="scientific">Rubroshorea leprosula</name>
    <dbReference type="NCBI Taxonomy" id="152421"/>
    <lineage>
        <taxon>Eukaryota</taxon>
        <taxon>Viridiplantae</taxon>
        <taxon>Streptophyta</taxon>
        <taxon>Embryophyta</taxon>
        <taxon>Tracheophyta</taxon>
        <taxon>Spermatophyta</taxon>
        <taxon>Magnoliopsida</taxon>
        <taxon>eudicotyledons</taxon>
        <taxon>Gunneridae</taxon>
        <taxon>Pentapetalae</taxon>
        <taxon>rosids</taxon>
        <taxon>malvids</taxon>
        <taxon>Malvales</taxon>
        <taxon>Dipterocarpaceae</taxon>
        <taxon>Rubroshorea</taxon>
    </lineage>
</organism>
<feature type="transmembrane region" description="Helical" evidence="1">
    <location>
        <begin position="87"/>
        <end position="105"/>
    </location>
</feature>
<dbReference type="EMBL" id="BPVZ01000020">
    <property type="protein sequence ID" value="GKV03294.1"/>
    <property type="molecule type" value="Genomic_DNA"/>
</dbReference>
<evidence type="ECO:0000313" key="3">
    <source>
        <dbReference type="Proteomes" id="UP001054252"/>
    </source>
</evidence>
<sequence length="148" mass="16557">MKLVNELDSGMGVLGEGGAGVDFCDVESRGLRLLLGVQYQVTNGGNNGQAAKPTAILLETALVFYAGEGPLMNAVLIGLVLPLHNPFFCKIFLLLVYPLYIFWLCSGMKFRRSDEGGQKSRRWFMGRWTRGRCPMTTLWVNDKWQLTH</sequence>